<keyword evidence="4" id="KW-0808">Transferase</keyword>
<keyword evidence="5 6" id="KW-0663">Pyridoxal phosphate</keyword>
<dbReference type="Gene3D" id="3.90.1150.10">
    <property type="entry name" value="Aspartate Aminotransferase, domain 1"/>
    <property type="match status" value="2"/>
</dbReference>
<dbReference type="SUPFAM" id="SSF53383">
    <property type="entry name" value="PLP-dependent transferases"/>
    <property type="match status" value="1"/>
</dbReference>
<comment type="caution">
    <text evidence="7">The sequence shown here is derived from an EMBL/GenBank/DDBJ whole genome shotgun (WGS) entry which is preliminary data.</text>
</comment>
<dbReference type="GO" id="GO:0008483">
    <property type="term" value="F:transaminase activity"/>
    <property type="evidence" value="ECO:0007669"/>
    <property type="project" value="UniProtKB-KW"/>
</dbReference>
<evidence type="ECO:0000256" key="6">
    <source>
        <dbReference type="RuleBase" id="RU003560"/>
    </source>
</evidence>
<dbReference type="PIRSF" id="PIRSF000521">
    <property type="entry name" value="Transaminase_4ab_Lys_Orn"/>
    <property type="match status" value="1"/>
</dbReference>
<evidence type="ECO:0008006" key="9">
    <source>
        <dbReference type="Google" id="ProtNLM"/>
    </source>
</evidence>
<dbReference type="Proteomes" id="UP000838763">
    <property type="component" value="Unassembled WGS sequence"/>
</dbReference>
<dbReference type="PROSITE" id="PS00600">
    <property type="entry name" value="AA_TRANSFER_CLASS_3"/>
    <property type="match status" value="1"/>
</dbReference>
<dbReference type="Pfam" id="PF00202">
    <property type="entry name" value="Aminotran_3"/>
    <property type="match status" value="2"/>
</dbReference>
<evidence type="ECO:0000256" key="5">
    <source>
        <dbReference type="ARBA" id="ARBA00022898"/>
    </source>
</evidence>
<dbReference type="EMBL" id="CALLCH030000016">
    <property type="protein sequence ID" value="CAI4217177.1"/>
    <property type="molecule type" value="Genomic_DNA"/>
</dbReference>
<name>A0A9P1H5J7_9PEZI</name>
<evidence type="ECO:0000256" key="1">
    <source>
        <dbReference type="ARBA" id="ARBA00001933"/>
    </source>
</evidence>
<comment type="similarity">
    <text evidence="2 6">Belongs to the class-III pyridoxal-phosphate-dependent aminotransferase family.</text>
</comment>
<accession>A0A9P1H5J7</accession>
<dbReference type="InterPro" id="IPR005814">
    <property type="entry name" value="Aminotrans_3"/>
</dbReference>
<dbReference type="AlphaFoldDB" id="A0A9P1H5J7"/>
<organism evidence="7 8">
    <name type="scientific">Parascedosporium putredinis</name>
    <dbReference type="NCBI Taxonomy" id="1442378"/>
    <lineage>
        <taxon>Eukaryota</taxon>
        <taxon>Fungi</taxon>
        <taxon>Dikarya</taxon>
        <taxon>Ascomycota</taxon>
        <taxon>Pezizomycotina</taxon>
        <taxon>Sordariomycetes</taxon>
        <taxon>Hypocreomycetidae</taxon>
        <taxon>Microascales</taxon>
        <taxon>Microascaceae</taxon>
        <taxon>Parascedosporium</taxon>
    </lineage>
</organism>
<dbReference type="InterPro" id="IPR050103">
    <property type="entry name" value="Class-III_PLP-dep_AT"/>
</dbReference>
<gene>
    <name evidence="7" type="ORF">PPNO1_LOCUS6795</name>
</gene>
<proteinExistence type="inferred from homology"/>
<evidence type="ECO:0000256" key="3">
    <source>
        <dbReference type="ARBA" id="ARBA00022576"/>
    </source>
</evidence>
<reference evidence="7" key="1">
    <citation type="submission" date="2022-11" db="EMBL/GenBank/DDBJ databases">
        <authorList>
            <person name="Scott C."/>
            <person name="Bruce N."/>
        </authorList>
    </citation>
    <scope>NUCLEOTIDE SEQUENCE</scope>
</reference>
<keyword evidence="8" id="KW-1185">Reference proteome</keyword>
<dbReference type="InterPro" id="IPR049704">
    <property type="entry name" value="Aminotrans_3_PPA_site"/>
</dbReference>
<dbReference type="GO" id="GO:0005759">
    <property type="term" value="C:mitochondrial matrix"/>
    <property type="evidence" value="ECO:0007669"/>
    <property type="project" value="TreeGrafter"/>
</dbReference>
<dbReference type="InterPro" id="IPR015422">
    <property type="entry name" value="PyrdxlP-dep_Trfase_small"/>
</dbReference>
<dbReference type="Gene3D" id="3.40.640.10">
    <property type="entry name" value="Type I PLP-dependent aspartate aminotransferase-like (Major domain)"/>
    <property type="match status" value="1"/>
</dbReference>
<evidence type="ECO:0000256" key="2">
    <source>
        <dbReference type="ARBA" id="ARBA00008954"/>
    </source>
</evidence>
<dbReference type="GO" id="GO:0042802">
    <property type="term" value="F:identical protein binding"/>
    <property type="evidence" value="ECO:0007669"/>
    <property type="project" value="TreeGrafter"/>
</dbReference>
<evidence type="ECO:0000313" key="7">
    <source>
        <dbReference type="EMBL" id="CAI4217177.1"/>
    </source>
</evidence>
<dbReference type="GO" id="GO:0030170">
    <property type="term" value="F:pyridoxal phosphate binding"/>
    <property type="evidence" value="ECO:0007669"/>
    <property type="project" value="InterPro"/>
</dbReference>
<dbReference type="PANTHER" id="PTHR11986">
    <property type="entry name" value="AMINOTRANSFERASE CLASS III"/>
    <property type="match status" value="1"/>
</dbReference>
<dbReference type="InterPro" id="IPR015424">
    <property type="entry name" value="PyrdxlP-dep_Trfase"/>
</dbReference>
<dbReference type="OrthoDB" id="5419315at2759"/>
<comment type="cofactor">
    <cofactor evidence="1">
        <name>pyridoxal 5'-phosphate</name>
        <dbReference type="ChEBI" id="CHEBI:597326"/>
    </cofactor>
</comment>
<dbReference type="CDD" id="cd00610">
    <property type="entry name" value="OAT_like"/>
    <property type="match status" value="1"/>
</dbReference>
<evidence type="ECO:0000256" key="4">
    <source>
        <dbReference type="ARBA" id="ARBA00022679"/>
    </source>
</evidence>
<dbReference type="InterPro" id="IPR015421">
    <property type="entry name" value="PyrdxlP-dep_Trfase_major"/>
</dbReference>
<evidence type="ECO:0000313" key="8">
    <source>
        <dbReference type="Proteomes" id="UP000838763"/>
    </source>
</evidence>
<protein>
    <recommendedName>
        <fullName evidence="9">Acetylornithine transaminase</fullName>
    </recommendedName>
</protein>
<dbReference type="FunFam" id="3.40.640.10:FF:000004">
    <property type="entry name" value="Acetylornithine aminotransferase"/>
    <property type="match status" value="1"/>
</dbReference>
<keyword evidence="3" id="KW-0032">Aminotransferase</keyword>
<sequence length="438" mass="46446">MALRASFRSSLRPQALARQCLAPTAVASPGFLFQARCQSSAVPNPDPAPGSPSAKAIAENESYMVATYARPTPVFARGEGAWLYDVEDRKYLDFTAGIAVNSLGHCDPEFASIIAEQSKTLVHASNLYHNPWTGALSKLLVEKTREAQCMPGLSSVFVCNSGSEANEAALKFARKAGKVTDPSGAKVEIVAFRGGFHGRTMGSLSATCNPKYQEPFAPMVPGFRYGDINDVAAVDALVTPTTCGVIVEPIQGEGGINAASEEFLVKLARRCKEVGAVLIYDEIQCGLSRTGTLWAHADLPKEAHPDILTTAKALGNGFPIGAVLVTQDVADKMKVGDHGTTFGGNPWPAASPTTLDGFEALRARFPDLISEVRGRGLILGLQLSQDPNPIIKAARERGLLVISAGSNTLRFVPSLLITEAEIKEGLRILGDAIAATRS</sequence>
<dbReference type="PANTHER" id="PTHR11986:SF79">
    <property type="entry name" value="ACETYLORNITHINE AMINOTRANSFERASE, MITOCHONDRIAL"/>
    <property type="match status" value="1"/>
</dbReference>